<dbReference type="PROSITE" id="PS01015">
    <property type="entry name" value="RIBOSOMAL_L19"/>
    <property type="match status" value="1"/>
</dbReference>
<dbReference type="RefSeq" id="WP_166175774.1">
    <property type="nucleotide sequence ID" value="NZ_CP045119.1"/>
</dbReference>
<dbReference type="InterPro" id="IPR038657">
    <property type="entry name" value="Ribosomal_bL19_sf"/>
</dbReference>
<keyword evidence="3 6" id="KW-0689">Ribosomal protein</keyword>
<dbReference type="PIRSF" id="PIRSF002191">
    <property type="entry name" value="Ribosomal_L19"/>
    <property type="match status" value="1"/>
</dbReference>
<protein>
    <recommendedName>
        <fullName evidence="5 6">Large ribosomal subunit protein bL19</fullName>
    </recommendedName>
</protein>
<dbReference type="InterPro" id="IPR001857">
    <property type="entry name" value="Ribosomal_bL19"/>
</dbReference>
<evidence type="ECO:0000313" key="8">
    <source>
        <dbReference type="EMBL" id="QIN82954.1"/>
    </source>
</evidence>
<dbReference type="InterPro" id="IPR008991">
    <property type="entry name" value="Translation_prot_SH3-like_sf"/>
</dbReference>
<evidence type="ECO:0000256" key="2">
    <source>
        <dbReference type="ARBA" id="ARBA00005781"/>
    </source>
</evidence>
<evidence type="ECO:0000313" key="9">
    <source>
        <dbReference type="Proteomes" id="UP000501452"/>
    </source>
</evidence>
<comment type="function">
    <text evidence="1 6 7">This protein is located at the 30S-50S ribosomal subunit interface and may play a role in the structure and function of the aminoacyl-tRNA binding site.</text>
</comment>
<evidence type="ECO:0000256" key="7">
    <source>
        <dbReference type="RuleBase" id="RU000559"/>
    </source>
</evidence>
<accession>A0A6G8Q8Z1</accession>
<dbReference type="HAMAP" id="MF_00402">
    <property type="entry name" value="Ribosomal_bL19"/>
    <property type="match status" value="1"/>
</dbReference>
<gene>
    <name evidence="6" type="primary">rplS</name>
    <name evidence="8" type="ORF">GBA63_10055</name>
</gene>
<name>A0A6G8Q8Z1_9ACTN</name>
<dbReference type="PANTHER" id="PTHR15680">
    <property type="entry name" value="RIBOSOMAL PROTEIN L19"/>
    <property type="match status" value="1"/>
</dbReference>
<dbReference type="PANTHER" id="PTHR15680:SF9">
    <property type="entry name" value="LARGE RIBOSOMAL SUBUNIT PROTEIN BL19M"/>
    <property type="match status" value="1"/>
</dbReference>
<keyword evidence="4 6" id="KW-0687">Ribonucleoprotein</keyword>
<evidence type="ECO:0000256" key="1">
    <source>
        <dbReference type="ARBA" id="ARBA00002349"/>
    </source>
</evidence>
<dbReference type="InterPro" id="IPR018257">
    <property type="entry name" value="Ribosomal_bL19_CS"/>
</dbReference>
<evidence type="ECO:0000256" key="5">
    <source>
        <dbReference type="ARBA" id="ARBA00035171"/>
    </source>
</evidence>
<comment type="similarity">
    <text evidence="2 6 7">Belongs to the bacterial ribosomal protein bL19 family.</text>
</comment>
<dbReference type="GO" id="GO:0006412">
    <property type="term" value="P:translation"/>
    <property type="evidence" value="ECO:0007669"/>
    <property type="project" value="UniProtKB-UniRule"/>
</dbReference>
<reference evidence="8 9" key="1">
    <citation type="submission" date="2019-10" db="EMBL/GenBank/DDBJ databases">
        <title>Rubrobacter sp nov SCSIO 52090 isolated from a deep-sea sediment in the South China Sea.</title>
        <authorList>
            <person name="Chen R.W."/>
        </authorList>
    </citation>
    <scope>NUCLEOTIDE SEQUENCE [LARGE SCALE GENOMIC DNA]</scope>
    <source>
        <strain evidence="8 9">SCSIO 52909</strain>
    </source>
</reference>
<evidence type="ECO:0000256" key="3">
    <source>
        <dbReference type="ARBA" id="ARBA00022980"/>
    </source>
</evidence>
<dbReference type="KEGG" id="rub:GBA63_10055"/>
<sequence>MITSENLQQRDVVFKPGDTVKVHYRVIEGNRERVQVFEGLCIARKGGGIDETFTVRKNSFGVHVERIFPLHSPKIAQIEVSRRGAVRRAKLYYIRDKVGKKARVKKAR</sequence>
<dbReference type="NCBIfam" id="TIGR01024">
    <property type="entry name" value="rplS_bact"/>
    <property type="match status" value="1"/>
</dbReference>
<evidence type="ECO:0000256" key="6">
    <source>
        <dbReference type="HAMAP-Rule" id="MF_00402"/>
    </source>
</evidence>
<keyword evidence="9" id="KW-1185">Reference proteome</keyword>
<dbReference type="PRINTS" id="PR00061">
    <property type="entry name" value="RIBOSOMALL19"/>
</dbReference>
<dbReference type="GO" id="GO:0022625">
    <property type="term" value="C:cytosolic large ribosomal subunit"/>
    <property type="evidence" value="ECO:0007669"/>
    <property type="project" value="TreeGrafter"/>
</dbReference>
<dbReference type="AlphaFoldDB" id="A0A6G8Q8Z1"/>
<dbReference type="SUPFAM" id="SSF50104">
    <property type="entry name" value="Translation proteins SH3-like domain"/>
    <property type="match status" value="1"/>
</dbReference>
<organism evidence="8 9">
    <name type="scientific">Rubrobacter tropicus</name>
    <dbReference type="NCBI Taxonomy" id="2653851"/>
    <lineage>
        <taxon>Bacteria</taxon>
        <taxon>Bacillati</taxon>
        <taxon>Actinomycetota</taxon>
        <taxon>Rubrobacteria</taxon>
        <taxon>Rubrobacterales</taxon>
        <taxon>Rubrobacteraceae</taxon>
        <taxon>Rubrobacter</taxon>
    </lineage>
</organism>
<dbReference type="Pfam" id="PF01245">
    <property type="entry name" value="Ribosomal_L19"/>
    <property type="match status" value="1"/>
</dbReference>
<dbReference type="Proteomes" id="UP000501452">
    <property type="component" value="Chromosome"/>
</dbReference>
<dbReference type="GO" id="GO:0003735">
    <property type="term" value="F:structural constituent of ribosome"/>
    <property type="evidence" value="ECO:0007669"/>
    <property type="project" value="InterPro"/>
</dbReference>
<dbReference type="Gene3D" id="2.30.30.790">
    <property type="match status" value="1"/>
</dbReference>
<dbReference type="EMBL" id="CP045119">
    <property type="protein sequence ID" value="QIN82954.1"/>
    <property type="molecule type" value="Genomic_DNA"/>
</dbReference>
<proteinExistence type="inferred from homology"/>
<evidence type="ECO:0000256" key="4">
    <source>
        <dbReference type="ARBA" id="ARBA00023274"/>
    </source>
</evidence>
<dbReference type="FunFam" id="2.30.30.790:FF:000001">
    <property type="entry name" value="50S ribosomal protein L19"/>
    <property type="match status" value="1"/>
</dbReference>